<evidence type="ECO:0000313" key="3">
    <source>
        <dbReference type="Proteomes" id="UP000663860"/>
    </source>
</evidence>
<comment type="caution">
    <text evidence="2">The sequence shown here is derived from an EMBL/GenBank/DDBJ whole genome shotgun (WGS) entry which is preliminary data.</text>
</comment>
<reference evidence="2" key="1">
    <citation type="submission" date="2021-02" db="EMBL/GenBank/DDBJ databases">
        <authorList>
            <person name="Nowell W R."/>
        </authorList>
    </citation>
    <scope>NUCLEOTIDE SEQUENCE</scope>
</reference>
<feature type="non-terminal residue" evidence="2">
    <location>
        <position position="47"/>
    </location>
</feature>
<name>A0A815FFP0_9BILA</name>
<dbReference type="Proteomes" id="UP000663860">
    <property type="component" value="Unassembled WGS sequence"/>
</dbReference>
<gene>
    <name evidence="2" type="ORF">IZO911_LOCUS35560</name>
</gene>
<feature type="compositionally biased region" description="Basic residues" evidence="1">
    <location>
        <begin position="12"/>
        <end position="47"/>
    </location>
</feature>
<evidence type="ECO:0000313" key="2">
    <source>
        <dbReference type="EMBL" id="CAF1328642.1"/>
    </source>
</evidence>
<protein>
    <submittedName>
        <fullName evidence="2">Uncharacterized protein</fullName>
    </submittedName>
</protein>
<sequence>MAENGSSTRELNKRHRSTSKEREHRHHRSHRDGNEKKHRHSSPKRAS</sequence>
<organism evidence="2 3">
    <name type="scientific">Adineta steineri</name>
    <dbReference type="NCBI Taxonomy" id="433720"/>
    <lineage>
        <taxon>Eukaryota</taxon>
        <taxon>Metazoa</taxon>
        <taxon>Spiralia</taxon>
        <taxon>Gnathifera</taxon>
        <taxon>Rotifera</taxon>
        <taxon>Eurotatoria</taxon>
        <taxon>Bdelloidea</taxon>
        <taxon>Adinetida</taxon>
        <taxon>Adinetidae</taxon>
        <taxon>Adineta</taxon>
    </lineage>
</organism>
<feature type="region of interest" description="Disordered" evidence="1">
    <location>
        <begin position="1"/>
        <end position="47"/>
    </location>
</feature>
<proteinExistence type="predicted"/>
<evidence type="ECO:0000256" key="1">
    <source>
        <dbReference type="SAM" id="MobiDB-lite"/>
    </source>
</evidence>
<accession>A0A815FFP0</accession>
<dbReference type="AlphaFoldDB" id="A0A815FFP0"/>
<dbReference type="EMBL" id="CAJNOE010000764">
    <property type="protein sequence ID" value="CAF1328642.1"/>
    <property type="molecule type" value="Genomic_DNA"/>
</dbReference>